<evidence type="ECO:0000313" key="1">
    <source>
        <dbReference type="EMBL" id="OEK06723.1"/>
    </source>
</evidence>
<dbReference type="EMBL" id="MDGQ01000003">
    <property type="protein sequence ID" value="OEK06723.1"/>
    <property type="molecule type" value="Genomic_DNA"/>
</dbReference>
<sequence>MAHEKKATVNHFLNTRLKPKIIEKDGQTKEVYPIYVKVRFGKSQTQYKSLFWLFQFNTVDQLENLMRYRDTEIENDNVYWSELDYKKRFKEGGDLNYLLQSEKDFVKSITKLTVELFSIDFDLSNLVKSLSRFLIPVQEIMHYHYQEELINALNANRQNDLTEILRWDIKYWDLFGFLENIFPKEGDVGQILSGLKESHNLCVYLNQLLEDRLLWSFQWNQSLFSQNDLEEKLKHGIELGYYTKKALHKFHAAILAGQSSRILDKMYG</sequence>
<organism evidence="1 2">
    <name type="scientific">Roseivirga misakiensis</name>
    <dbReference type="NCBI Taxonomy" id="1563681"/>
    <lineage>
        <taxon>Bacteria</taxon>
        <taxon>Pseudomonadati</taxon>
        <taxon>Bacteroidota</taxon>
        <taxon>Cytophagia</taxon>
        <taxon>Cytophagales</taxon>
        <taxon>Roseivirgaceae</taxon>
        <taxon>Roseivirga</taxon>
    </lineage>
</organism>
<accession>A0A1E5T5S7</accession>
<keyword evidence="2" id="KW-1185">Reference proteome</keyword>
<protein>
    <submittedName>
        <fullName evidence="1">Uncharacterized protein</fullName>
    </submittedName>
</protein>
<dbReference type="AlphaFoldDB" id="A0A1E5T5S7"/>
<dbReference type="Proteomes" id="UP000095552">
    <property type="component" value="Unassembled WGS sequence"/>
</dbReference>
<dbReference type="OrthoDB" id="648314at2"/>
<reference evidence="1 2" key="1">
    <citation type="submission" date="2016-08" db="EMBL/GenBank/DDBJ databases">
        <title>Draft genome of Fabibacter sp. strain SK-8.</title>
        <authorList>
            <person name="Wong S.-K."/>
            <person name="Hamasaki K."/>
            <person name="Yoshizawa S."/>
        </authorList>
    </citation>
    <scope>NUCLEOTIDE SEQUENCE [LARGE SCALE GENOMIC DNA]</scope>
    <source>
        <strain evidence="1 2">SK-8</strain>
    </source>
</reference>
<comment type="caution">
    <text evidence="1">The sequence shown here is derived from an EMBL/GenBank/DDBJ whole genome shotgun (WGS) entry which is preliminary data.</text>
</comment>
<dbReference type="STRING" id="1563681.BFP71_03410"/>
<evidence type="ECO:0000313" key="2">
    <source>
        <dbReference type="Proteomes" id="UP000095552"/>
    </source>
</evidence>
<proteinExistence type="predicted"/>
<dbReference type="RefSeq" id="WP_069834035.1">
    <property type="nucleotide sequence ID" value="NZ_MDGQ01000003.1"/>
</dbReference>
<gene>
    <name evidence="1" type="ORF">BFP71_03410</name>
</gene>
<name>A0A1E5T5S7_9BACT</name>